<dbReference type="GO" id="GO:0016987">
    <property type="term" value="F:sigma factor activity"/>
    <property type="evidence" value="ECO:0007669"/>
    <property type="project" value="UniProtKB-KW"/>
</dbReference>
<keyword evidence="4" id="KW-0238">DNA-binding</keyword>
<feature type="domain" description="RNA polymerase sigma factor 70 region 4 type 2" evidence="8">
    <location>
        <begin position="113"/>
        <end position="164"/>
    </location>
</feature>
<reference evidence="9 10" key="1">
    <citation type="submission" date="2016-03" db="EMBL/GenBank/DDBJ databases">
        <title>Shallow-sea hydrothermal system.</title>
        <authorList>
            <person name="Tang K."/>
        </authorList>
    </citation>
    <scope>NUCLEOTIDE SEQUENCE [LARGE SCALE GENOMIC DNA]</scope>
    <source>
        <strain evidence="9 10">JLT9</strain>
    </source>
</reference>
<evidence type="ECO:0000259" key="7">
    <source>
        <dbReference type="Pfam" id="PF04542"/>
    </source>
</evidence>
<dbReference type="Gene3D" id="1.10.1740.10">
    <property type="match status" value="1"/>
</dbReference>
<dbReference type="Pfam" id="PF04542">
    <property type="entry name" value="Sigma70_r2"/>
    <property type="match status" value="1"/>
</dbReference>
<evidence type="ECO:0000256" key="6">
    <source>
        <dbReference type="SAM" id="MobiDB-lite"/>
    </source>
</evidence>
<feature type="region of interest" description="Disordered" evidence="6">
    <location>
        <begin position="88"/>
        <end position="107"/>
    </location>
</feature>
<dbReference type="PANTHER" id="PTHR43133:SF50">
    <property type="entry name" value="ECF RNA POLYMERASE SIGMA FACTOR SIGM"/>
    <property type="match status" value="1"/>
</dbReference>
<dbReference type="InterPro" id="IPR013324">
    <property type="entry name" value="RNA_pol_sigma_r3/r4-like"/>
</dbReference>
<evidence type="ECO:0000256" key="1">
    <source>
        <dbReference type="ARBA" id="ARBA00010641"/>
    </source>
</evidence>
<dbReference type="NCBIfam" id="TIGR02983">
    <property type="entry name" value="SigE-fam_strep"/>
    <property type="match status" value="1"/>
</dbReference>
<evidence type="ECO:0000313" key="10">
    <source>
        <dbReference type="Proteomes" id="UP000092482"/>
    </source>
</evidence>
<keyword evidence="2" id="KW-0805">Transcription regulation</keyword>
<dbReference type="Proteomes" id="UP000092482">
    <property type="component" value="Chromosome"/>
</dbReference>
<dbReference type="InterPro" id="IPR014325">
    <property type="entry name" value="RNA_pol_sigma-E_actinobac"/>
</dbReference>
<dbReference type="Pfam" id="PF08281">
    <property type="entry name" value="Sigma70_r4_2"/>
    <property type="match status" value="1"/>
</dbReference>
<dbReference type="InterPro" id="IPR039425">
    <property type="entry name" value="RNA_pol_sigma-70-like"/>
</dbReference>
<evidence type="ECO:0000256" key="5">
    <source>
        <dbReference type="ARBA" id="ARBA00023163"/>
    </source>
</evidence>
<dbReference type="NCBIfam" id="TIGR02937">
    <property type="entry name" value="sigma70-ECF"/>
    <property type="match status" value="1"/>
</dbReference>
<dbReference type="SUPFAM" id="SSF88946">
    <property type="entry name" value="Sigma2 domain of RNA polymerase sigma factors"/>
    <property type="match status" value="1"/>
</dbReference>
<dbReference type="GO" id="GO:0006352">
    <property type="term" value="P:DNA-templated transcription initiation"/>
    <property type="evidence" value="ECO:0007669"/>
    <property type="project" value="InterPro"/>
</dbReference>
<accession>A0A1B1NAU0</accession>
<dbReference type="AlphaFoldDB" id="A0A1B1NAU0"/>
<evidence type="ECO:0000256" key="4">
    <source>
        <dbReference type="ARBA" id="ARBA00023125"/>
    </source>
</evidence>
<dbReference type="InterPro" id="IPR013249">
    <property type="entry name" value="RNA_pol_sigma70_r4_t2"/>
</dbReference>
<dbReference type="KEGG" id="serj:SGUI_1135"/>
<protein>
    <submittedName>
        <fullName evidence="9">Putative RNA polymerase ECF-subfamily sigma factor</fullName>
    </submittedName>
</protein>
<evidence type="ECO:0000259" key="8">
    <source>
        <dbReference type="Pfam" id="PF08281"/>
    </source>
</evidence>
<dbReference type="InterPro" id="IPR013325">
    <property type="entry name" value="RNA_pol_sigma_r2"/>
</dbReference>
<dbReference type="Gene3D" id="1.10.10.10">
    <property type="entry name" value="Winged helix-like DNA-binding domain superfamily/Winged helix DNA-binding domain"/>
    <property type="match status" value="1"/>
</dbReference>
<dbReference type="PATRIC" id="fig|1758689.4.peg.1173"/>
<dbReference type="PANTHER" id="PTHR43133">
    <property type="entry name" value="RNA POLYMERASE ECF-TYPE SIGMA FACTO"/>
    <property type="match status" value="1"/>
</dbReference>
<comment type="similarity">
    <text evidence="1">Belongs to the sigma-70 factor family. ECF subfamily.</text>
</comment>
<feature type="domain" description="RNA polymerase sigma-70 region 2" evidence="7">
    <location>
        <begin position="12"/>
        <end position="76"/>
    </location>
</feature>
<keyword evidence="10" id="KW-1185">Reference proteome</keyword>
<evidence type="ECO:0000256" key="2">
    <source>
        <dbReference type="ARBA" id="ARBA00023015"/>
    </source>
</evidence>
<evidence type="ECO:0000256" key="3">
    <source>
        <dbReference type="ARBA" id="ARBA00023082"/>
    </source>
</evidence>
<sequence>MREPDGFREFVTDRSPALLRTAWMLTGDAHRAEDLLQTALTRTWPHWSRIREQHPEAYVRKVMVRTNASWWSRRWRGERPTEDLTAAAARSGDASSTRAEAADPQQGIPERIDLARALRALPVRQRQCVVLRHFDDLSVAETARLMGCSEGTVKSQTAKGLASLRTAIEREEREEKVR</sequence>
<dbReference type="GO" id="GO:0003677">
    <property type="term" value="F:DNA binding"/>
    <property type="evidence" value="ECO:0007669"/>
    <property type="project" value="UniProtKB-KW"/>
</dbReference>
<keyword evidence="3" id="KW-0731">Sigma factor</keyword>
<dbReference type="InterPro" id="IPR036388">
    <property type="entry name" value="WH-like_DNA-bd_sf"/>
</dbReference>
<evidence type="ECO:0000313" key="9">
    <source>
        <dbReference type="EMBL" id="ANS78531.1"/>
    </source>
</evidence>
<dbReference type="SUPFAM" id="SSF88659">
    <property type="entry name" value="Sigma3 and sigma4 domains of RNA polymerase sigma factors"/>
    <property type="match status" value="1"/>
</dbReference>
<dbReference type="CDD" id="cd06171">
    <property type="entry name" value="Sigma70_r4"/>
    <property type="match status" value="1"/>
</dbReference>
<dbReference type="InterPro" id="IPR007627">
    <property type="entry name" value="RNA_pol_sigma70_r2"/>
</dbReference>
<name>A0A1B1NAU0_9MICO</name>
<keyword evidence="5" id="KW-0804">Transcription</keyword>
<dbReference type="EMBL" id="CP014989">
    <property type="protein sequence ID" value="ANS78531.1"/>
    <property type="molecule type" value="Genomic_DNA"/>
</dbReference>
<gene>
    <name evidence="9" type="ORF">SGUI_1135</name>
</gene>
<proteinExistence type="inferred from homology"/>
<dbReference type="STRING" id="1758689.SGUI_1135"/>
<dbReference type="InterPro" id="IPR014284">
    <property type="entry name" value="RNA_pol_sigma-70_dom"/>
</dbReference>
<organism evidence="9 10">
    <name type="scientific">Serinicoccus hydrothermalis</name>
    <dbReference type="NCBI Taxonomy" id="1758689"/>
    <lineage>
        <taxon>Bacteria</taxon>
        <taxon>Bacillati</taxon>
        <taxon>Actinomycetota</taxon>
        <taxon>Actinomycetes</taxon>
        <taxon>Micrococcales</taxon>
        <taxon>Ornithinimicrobiaceae</taxon>
        <taxon>Serinicoccus</taxon>
    </lineage>
</organism>